<dbReference type="Pfam" id="PF07411">
    <property type="entry name" value="DUF1508"/>
    <property type="match status" value="1"/>
</dbReference>
<dbReference type="Gene3D" id="3.30.160.160">
    <property type="entry name" value="YegP-like"/>
    <property type="match status" value="1"/>
</dbReference>
<protein>
    <recommendedName>
        <fullName evidence="1">DUF1508 domain-containing protein</fullName>
    </recommendedName>
</protein>
<keyword evidence="3" id="KW-1185">Reference proteome</keyword>
<dbReference type="Proteomes" id="UP000244924">
    <property type="component" value="Unassembled WGS sequence"/>
</dbReference>
<accession>A0A2R8BJR5</accession>
<reference evidence="2 3" key="1">
    <citation type="submission" date="2018-03" db="EMBL/GenBank/DDBJ databases">
        <authorList>
            <person name="Keele B.F."/>
        </authorList>
    </citation>
    <scope>NUCLEOTIDE SEQUENCE [LARGE SCALE GENOMIC DNA]</scope>
    <source>
        <strain evidence="2 3">CECT 8626</strain>
    </source>
</reference>
<sequence length="59" mass="6516">MFYYIYKDVSGYWRWTLYAANNRKIANSGEGYHNKADALSAINLVKGSGSAPIREAAAA</sequence>
<organism evidence="2 3">
    <name type="scientific">Albidovulum aquaemixtae</name>
    <dbReference type="NCBI Taxonomy" id="1542388"/>
    <lineage>
        <taxon>Bacteria</taxon>
        <taxon>Pseudomonadati</taxon>
        <taxon>Pseudomonadota</taxon>
        <taxon>Alphaproteobacteria</taxon>
        <taxon>Rhodobacterales</taxon>
        <taxon>Paracoccaceae</taxon>
        <taxon>Albidovulum</taxon>
    </lineage>
</organism>
<dbReference type="EMBL" id="OMOQ01000002">
    <property type="protein sequence ID" value="SPH23588.1"/>
    <property type="molecule type" value="Genomic_DNA"/>
</dbReference>
<dbReference type="InterPro" id="IPR010879">
    <property type="entry name" value="DUF1508"/>
</dbReference>
<dbReference type="RefSeq" id="WP_108854049.1">
    <property type="nucleotide sequence ID" value="NZ_OMOQ01000002.1"/>
</dbReference>
<name>A0A2R8BJR5_9RHOB</name>
<proteinExistence type="predicted"/>
<evidence type="ECO:0000313" key="3">
    <source>
        <dbReference type="Proteomes" id="UP000244924"/>
    </source>
</evidence>
<feature type="domain" description="DUF1508" evidence="1">
    <location>
        <begin position="8"/>
        <end position="54"/>
    </location>
</feature>
<dbReference type="AlphaFoldDB" id="A0A2R8BJR5"/>
<dbReference type="InterPro" id="IPR036913">
    <property type="entry name" value="YegP-like_sf"/>
</dbReference>
<dbReference type="OrthoDB" id="9802792at2"/>
<gene>
    <name evidence="2" type="ORF">DEA8626_02652</name>
</gene>
<evidence type="ECO:0000259" key="1">
    <source>
        <dbReference type="Pfam" id="PF07411"/>
    </source>
</evidence>
<evidence type="ECO:0000313" key="2">
    <source>
        <dbReference type="EMBL" id="SPH23588.1"/>
    </source>
</evidence>
<dbReference type="SUPFAM" id="SSF160113">
    <property type="entry name" value="YegP-like"/>
    <property type="match status" value="1"/>
</dbReference>